<dbReference type="EMBL" id="CALTRL010005860">
    <property type="protein sequence ID" value="CAH7687343.1"/>
    <property type="molecule type" value="Genomic_DNA"/>
</dbReference>
<evidence type="ECO:0000313" key="2">
    <source>
        <dbReference type="EMBL" id="CAH7687343.1"/>
    </source>
</evidence>
<organism evidence="2 3">
    <name type="scientific">Phakopsora pachyrhizi</name>
    <name type="common">Asian soybean rust disease fungus</name>
    <dbReference type="NCBI Taxonomy" id="170000"/>
    <lineage>
        <taxon>Eukaryota</taxon>
        <taxon>Fungi</taxon>
        <taxon>Dikarya</taxon>
        <taxon>Basidiomycota</taxon>
        <taxon>Pucciniomycotina</taxon>
        <taxon>Pucciniomycetes</taxon>
        <taxon>Pucciniales</taxon>
        <taxon>Phakopsoraceae</taxon>
        <taxon>Phakopsora</taxon>
    </lineage>
</organism>
<protein>
    <submittedName>
        <fullName evidence="2">Expressed protein</fullName>
    </submittedName>
</protein>
<feature type="region of interest" description="Disordered" evidence="1">
    <location>
        <begin position="205"/>
        <end position="242"/>
    </location>
</feature>
<gene>
    <name evidence="2" type="ORF">PPACK8108_LOCUS22117</name>
</gene>
<name>A0AAV0BK15_PHAPC</name>
<proteinExistence type="predicted"/>
<evidence type="ECO:0000256" key="1">
    <source>
        <dbReference type="SAM" id="MobiDB-lite"/>
    </source>
</evidence>
<feature type="compositionally biased region" description="Polar residues" evidence="1">
    <location>
        <begin position="218"/>
        <end position="227"/>
    </location>
</feature>
<evidence type="ECO:0000313" key="3">
    <source>
        <dbReference type="Proteomes" id="UP001153365"/>
    </source>
</evidence>
<dbReference type="AlphaFoldDB" id="A0AAV0BK15"/>
<dbReference type="Proteomes" id="UP001153365">
    <property type="component" value="Unassembled WGS sequence"/>
</dbReference>
<reference evidence="2" key="1">
    <citation type="submission" date="2022-06" db="EMBL/GenBank/DDBJ databases">
        <authorList>
            <consortium name="SYNGENTA / RWTH Aachen University"/>
        </authorList>
    </citation>
    <scope>NUCLEOTIDE SEQUENCE</scope>
</reference>
<sequence>MTLGWPNEFLVVISINDAVNLPPKSHPHKGVFGYKELNLCLLWTCAPTVGLEVERQYAMLRLRLHTPMRCFPTGPMRQAVMEGVYLVDPFDTGMVLKPTKVDYEAHKGEDGTVYQTGNMILYIDSNPTDPVFSCFWYSPKARFLKGKVGDKLVRLELCEPCNTCGAEFHKSSGCTFDDIIDNIGNLDIDADIDEPTEEDIQIIGTSKVIPAWQKTKPKQQPNKSGRQSGKDKSGAKRQGKRK</sequence>
<accession>A0AAV0BK15</accession>
<comment type="caution">
    <text evidence="2">The sequence shown here is derived from an EMBL/GenBank/DDBJ whole genome shotgun (WGS) entry which is preliminary data.</text>
</comment>
<keyword evidence="3" id="KW-1185">Reference proteome</keyword>